<proteinExistence type="predicted"/>
<organism evidence="2 3">
    <name type="scientific">Paraburkholderia piptadeniae</name>
    <dbReference type="NCBI Taxonomy" id="1701573"/>
    <lineage>
        <taxon>Bacteria</taxon>
        <taxon>Pseudomonadati</taxon>
        <taxon>Pseudomonadota</taxon>
        <taxon>Betaproteobacteria</taxon>
        <taxon>Burkholderiales</taxon>
        <taxon>Burkholderiaceae</taxon>
        <taxon>Paraburkholderia</taxon>
    </lineage>
</organism>
<evidence type="ECO:0000313" key="3">
    <source>
        <dbReference type="Proteomes" id="UP000195569"/>
    </source>
</evidence>
<evidence type="ECO:0000313" key="2">
    <source>
        <dbReference type="EMBL" id="SIT45589.1"/>
    </source>
</evidence>
<protein>
    <submittedName>
        <fullName evidence="2">Uncharacterized protein</fullName>
    </submittedName>
</protein>
<feature type="region of interest" description="Disordered" evidence="1">
    <location>
        <begin position="48"/>
        <end position="79"/>
    </location>
</feature>
<dbReference type="AlphaFoldDB" id="A0A1N7SF60"/>
<reference evidence="2" key="1">
    <citation type="submission" date="2016-12" db="EMBL/GenBank/DDBJ databases">
        <authorList>
            <person name="Moulin L."/>
        </authorList>
    </citation>
    <scope>NUCLEOTIDE SEQUENCE [LARGE SCALE GENOMIC DNA]</scope>
    <source>
        <strain evidence="2">STM 7183</strain>
    </source>
</reference>
<keyword evidence="3" id="KW-1185">Reference proteome</keyword>
<sequence>MSGCLVTDASRVTGHRSLDRQTFNFDTNGHGLRNIAMSGYHTSIVAKDRPCQTSCPQRKDDQGSGKSQSARSTRLRVDGKASLTVRRFRECLQ</sequence>
<comment type="caution">
    <text evidence="2">The sequence shown here is derived from an EMBL/GenBank/DDBJ whole genome shotgun (WGS) entry which is preliminary data.</text>
</comment>
<evidence type="ECO:0000256" key="1">
    <source>
        <dbReference type="SAM" id="MobiDB-lite"/>
    </source>
</evidence>
<gene>
    <name evidence="2" type="ORF">BN2476_470065</name>
</gene>
<dbReference type="Proteomes" id="UP000195569">
    <property type="component" value="Unassembled WGS sequence"/>
</dbReference>
<accession>A0A1N7SF60</accession>
<name>A0A1N7SF60_9BURK</name>
<dbReference type="EMBL" id="CYGY02000047">
    <property type="protein sequence ID" value="SIT45589.1"/>
    <property type="molecule type" value="Genomic_DNA"/>
</dbReference>